<dbReference type="Gene3D" id="2.40.50.140">
    <property type="entry name" value="Nucleic acid-binding proteins"/>
    <property type="match status" value="2"/>
</dbReference>
<comment type="caution">
    <text evidence="2">The sequence shown here is derived from an EMBL/GenBank/DDBJ whole genome shotgun (WGS) entry which is preliminary data.</text>
</comment>
<dbReference type="PANTHER" id="PTHR47165">
    <property type="entry name" value="OS03G0429900 PROTEIN"/>
    <property type="match status" value="1"/>
</dbReference>
<sequence length="370" mass="42130">MFTISSFLVNKNNLWMRSNSHEFRITLLQRSRVVHIMPPSFAFQPFCFRPISSILYAEKLDQNILFDVLGEVIGREDPIDMVTKQGNESMRLALLVEDSEKTTISCTVFGGLVDMIQPHLDAEKYEPLIVAFQLFRAKEWNGKISIQSNFEASNVHINPNTKEAILFRESLIGSIEGETSLSTQRISHMSNKKYRAAIDDLRAGVYSIETIEDVYKAKEECHKKCIEFDGVYECDLCKLKPAQVETRYKLQAYVSDDTGSMCVVLWDDEATQVVGMSAAKAKERIKQGDGDDSYPEVLRAALDKKVILRINIKSGNISGNETIYSATKASLDANLIRKFSQSEAYPGSQVRFFYHITLKLYFFKMWCLIN</sequence>
<organism evidence="2 3">
    <name type="scientific">Stylosanthes scabra</name>
    <dbReference type="NCBI Taxonomy" id="79078"/>
    <lineage>
        <taxon>Eukaryota</taxon>
        <taxon>Viridiplantae</taxon>
        <taxon>Streptophyta</taxon>
        <taxon>Embryophyta</taxon>
        <taxon>Tracheophyta</taxon>
        <taxon>Spermatophyta</taxon>
        <taxon>Magnoliopsida</taxon>
        <taxon>eudicotyledons</taxon>
        <taxon>Gunneridae</taxon>
        <taxon>Pentapetalae</taxon>
        <taxon>rosids</taxon>
        <taxon>fabids</taxon>
        <taxon>Fabales</taxon>
        <taxon>Fabaceae</taxon>
        <taxon>Papilionoideae</taxon>
        <taxon>50 kb inversion clade</taxon>
        <taxon>dalbergioids sensu lato</taxon>
        <taxon>Dalbergieae</taxon>
        <taxon>Pterocarpus clade</taxon>
        <taxon>Stylosanthes</taxon>
    </lineage>
</organism>
<dbReference type="InterPro" id="IPR013955">
    <property type="entry name" value="Rep_factor-A_C"/>
</dbReference>
<dbReference type="PANTHER" id="PTHR47165:SF4">
    <property type="entry name" value="OS03G0429900 PROTEIN"/>
    <property type="match status" value="1"/>
</dbReference>
<proteinExistence type="predicted"/>
<gene>
    <name evidence="2" type="ORF">PIB30_117911</name>
</gene>
<dbReference type="SUPFAM" id="SSF50249">
    <property type="entry name" value="Nucleic acid-binding proteins"/>
    <property type="match status" value="2"/>
</dbReference>
<evidence type="ECO:0000313" key="3">
    <source>
        <dbReference type="Proteomes" id="UP001341840"/>
    </source>
</evidence>
<keyword evidence="3" id="KW-1185">Reference proteome</keyword>
<dbReference type="Pfam" id="PF08646">
    <property type="entry name" value="Rep_fac-A_C"/>
    <property type="match status" value="1"/>
</dbReference>
<dbReference type="InterPro" id="IPR012340">
    <property type="entry name" value="NA-bd_OB-fold"/>
</dbReference>
<evidence type="ECO:0000313" key="2">
    <source>
        <dbReference type="EMBL" id="MED6172333.1"/>
    </source>
</evidence>
<protein>
    <recommendedName>
        <fullName evidence="1">Replication factor A C-terminal domain-containing protein</fullName>
    </recommendedName>
</protein>
<dbReference type="Proteomes" id="UP001341840">
    <property type="component" value="Unassembled WGS sequence"/>
</dbReference>
<dbReference type="EMBL" id="JASCZI010151362">
    <property type="protein sequence ID" value="MED6172333.1"/>
    <property type="molecule type" value="Genomic_DNA"/>
</dbReference>
<evidence type="ECO:0000259" key="1">
    <source>
        <dbReference type="Pfam" id="PF08646"/>
    </source>
</evidence>
<accession>A0ABU6VIA6</accession>
<reference evidence="2 3" key="1">
    <citation type="journal article" date="2023" name="Plants (Basel)">
        <title>Bridging the Gap: Combining Genomics and Transcriptomics Approaches to Understand Stylosanthes scabra, an Orphan Legume from the Brazilian Caatinga.</title>
        <authorList>
            <person name="Ferreira-Neto J.R.C."/>
            <person name="da Silva M.D."/>
            <person name="Binneck E."/>
            <person name="de Melo N.F."/>
            <person name="da Silva R.H."/>
            <person name="de Melo A.L.T.M."/>
            <person name="Pandolfi V."/>
            <person name="Bustamante F.O."/>
            <person name="Brasileiro-Vidal A.C."/>
            <person name="Benko-Iseppon A.M."/>
        </authorList>
    </citation>
    <scope>NUCLEOTIDE SEQUENCE [LARGE SCALE GENOMIC DNA]</scope>
    <source>
        <tissue evidence="2">Leaves</tissue>
    </source>
</reference>
<name>A0ABU6VIA6_9FABA</name>
<dbReference type="CDD" id="cd04481">
    <property type="entry name" value="RPA1_DBD_B_like"/>
    <property type="match status" value="1"/>
</dbReference>
<feature type="domain" description="Replication factor A C-terminal" evidence="1">
    <location>
        <begin position="202"/>
        <end position="319"/>
    </location>
</feature>